<dbReference type="SMART" id="SM00191">
    <property type="entry name" value="Int_alpha"/>
    <property type="match status" value="6"/>
</dbReference>
<dbReference type="Pfam" id="PF01839">
    <property type="entry name" value="FG-GAP"/>
    <property type="match status" value="1"/>
</dbReference>
<dbReference type="AlphaFoldDB" id="A0A5F2BS86"/>
<proteinExistence type="predicted"/>
<dbReference type="InterPro" id="IPR013517">
    <property type="entry name" value="FG-GAP"/>
</dbReference>
<evidence type="ECO:0000256" key="3">
    <source>
        <dbReference type="ARBA" id="ARBA00023180"/>
    </source>
</evidence>
<dbReference type="PROSITE" id="PS51470">
    <property type="entry name" value="FG_GAP"/>
    <property type="match status" value="2"/>
</dbReference>
<protein>
    <recommendedName>
        <fullName evidence="7">VCBS repeat-containing protein</fullName>
    </recommendedName>
</protein>
<organism evidence="5 6">
    <name type="scientific">Leptospira barantonii</name>
    <dbReference type="NCBI Taxonomy" id="2023184"/>
    <lineage>
        <taxon>Bacteria</taxon>
        <taxon>Pseudomonadati</taxon>
        <taxon>Spirochaetota</taxon>
        <taxon>Spirochaetia</taxon>
        <taxon>Leptospirales</taxon>
        <taxon>Leptospiraceae</taxon>
        <taxon>Leptospira</taxon>
    </lineage>
</organism>
<gene>
    <name evidence="5" type="ORF">EHQ76_02545</name>
</gene>
<sequence>MNRFLIILCALPFFSHCAIKSMENACDFSGSLFYKSEIVNFIFTGGQANVCGISGGGLPKATILNIKDKGRLNTGFLIGDMDSSVEGVQVALDNGPFLDAQSSGTQWKFQLPAAGVPSTIPSTGVWKEWSLHTISIRTKFRGSFSFPSTIKVQKGLNKDINGDGYPDALIGSQAASRVRAYLSLGKSKALNSAPVTLITGAGGFGYSVKLGDVDGDGYADALVGSASNTFAVYLADTSTGGLFTTAISSFSIGTGGLLNVEMGDMNGDGFSDVLIGATYDLGNVGRLYLYKANGVVSQGVTFTQQISNPGVAGSTQFFGYAVAMGDVNGDGLSDVISCSVASSQLGATFLFLAQSGGTYAAYSQTIPGTLSNQWYANAATAIDMNQDGLADAAIGAYQEAGTGRVYSYLSNGSTLITAINSPVVGVSGSTTGTTVAAGDLNGDGLSDLFAGGYSYTATYPNQGVVLTFLSEGSPNGFLNSYLNLLTEPVNMGEMGMGVASADVNGDGFSDVLVGASNSVGGSNLGTVYLYISDGAGGYITAPQILNDPDVNGSFGISVDL</sequence>
<dbReference type="Pfam" id="PF13517">
    <property type="entry name" value="FG-GAP_3"/>
    <property type="match status" value="3"/>
</dbReference>
<evidence type="ECO:0000313" key="6">
    <source>
        <dbReference type="Proteomes" id="UP000298429"/>
    </source>
</evidence>
<feature type="signal peptide" evidence="4">
    <location>
        <begin position="1"/>
        <end position="17"/>
    </location>
</feature>
<reference evidence="5 6" key="1">
    <citation type="journal article" date="2019" name="PLoS Negl. Trop. Dis.">
        <title>Revisiting the worldwide diversity of Leptospira species in the environment.</title>
        <authorList>
            <person name="Vincent A.T."/>
            <person name="Schiettekatte O."/>
            <person name="Bourhy P."/>
            <person name="Veyrier F.J."/>
            <person name="Picardeau M."/>
        </authorList>
    </citation>
    <scope>NUCLEOTIDE SEQUENCE [LARGE SCALE GENOMIC DNA]</scope>
    <source>
        <strain evidence="5 6">201702444</strain>
    </source>
</reference>
<dbReference type="Proteomes" id="UP000298429">
    <property type="component" value="Unassembled WGS sequence"/>
</dbReference>
<keyword evidence="3" id="KW-0325">Glycoprotein</keyword>
<dbReference type="PRINTS" id="PR01185">
    <property type="entry name" value="INTEGRINA"/>
</dbReference>
<evidence type="ECO:0000313" key="5">
    <source>
        <dbReference type="EMBL" id="TGM08851.1"/>
    </source>
</evidence>
<dbReference type="EMBL" id="RQGN01000013">
    <property type="protein sequence ID" value="TGM08851.1"/>
    <property type="molecule type" value="Genomic_DNA"/>
</dbReference>
<feature type="chain" id="PRO_5022739351" description="VCBS repeat-containing protein" evidence="4">
    <location>
        <begin position="18"/>
        <end position="560"/>
    </location>
</feature>
<dbReference type="RefSeq" id="WP_135669603.1">
    <property type="nucleotide sequence ID" value="NZ_RQGN01000013.1"/>
</dbReference>
<dbReference type="GO" id="GO:0007155">
    <property type="term" value="P:cell adhesion"/>
    <property type="evidence" value="ECO:0007669"/>
    <property type="project" value="InterPro"/>
</dbReference>
<evidence type="ECO:0000256" key="2">
    <source>
        <dbReference type="ARBA" id="ARBA00022737"/>
    </source>
</evidence>
<dbReference type="Gene3D" id="2.130.10.130">
    <property type="entry name" value="Integrin alpha, N-terminal"/>
    <property type="match status" value="3"/>
</dbReference>
<dbReference type="GO" id="GO:0008305">
    <property type="term" value="C:integrin complex"/>
    <property type="evidence" value="ECO:0007669"/>
    <property type="project" value="InterPro"/>
</dbReference>
<keyword evidence="1 4" id="KW-0732">Signal</keyword>
<evidence type="ECO:0000256" key="1">
    <source>
        <dbReference type="ARBA" id="ARBA00022729"/>
    </source>
</evidence>
<dbReference type="PANTHER" id="PTHR44103:SF1">
    <property type="entry name" value="PROPROTEIN CONVERTASE P"/>
    <property type="match status" value="1"/>
</dbReference>
<name>A0A5F2BS86_9LEPT</name>
<accession>A0A5F2BS86</accession>
<evidence type="ECO:0000256" key="4">
    <source>
        <dbReference type="SAM" id="SignalP"/>
    </source>
</evidence>
<dbReference type="InterPro" id="IPR013519">
    <property type="entry name" value="Int_alpha_beta-p"/>
</dbReference>
<evidence type="ECO:0008006" key="7">
    <source>
        <dbReference type="Google" id="ProtNLM"/>
    </source>
</evidence>
<dbReference type="InterPro" id="IPR000413">
    <property type="entry name" value="Integrin_alpha"/>
</dbReference>
<dbReference type="SUPFAM" id="SSF69318">
    <property type="entry name" value="Integrin alpha N-terminal domain"/>
    <property type="match status" value="2"/>
</dbReference>
<dbReference type="OrthoDB" id="344301at2"/>
<dbReference type="PANTHER" id="PTHR44103">
    <property type="entry name" value="PROPROTEIN CONVERTASE P"/>
    <property type="match status" value="1"/>
</dbReference>
<comment type="caution">
    <text evidence="5">The sequence shown here is derived from an EMBL/GenBank/DDBJ whole genome shotgun (WGS) entry which is preliminary data.</text>
</comment>
<keyword evidence="2" id="KW-0677">Repeat</keyword>
<dbReference type="InterPro" id="IPR028994">
    <property type="entry name" value="Integrin_alpha_N"/>
</dbReference>